<dbReference type="EMBL" id="JADBJN010000004">
    <property type="protein sequence ID" value="KAG5669110.1"/>
    <property type="molecule type" value="Genomic_DNA"/>
</dbReference>
<evidence type="ECO:0000256" key="1">
    <source>
        <dbReference type="ARBA" id="ARBA00022884"/>
    </source>
</evidence>
<dbReference type="SUPFAM" id="SSF54928">
    <property type="entry name" value="RNA-binding domain, RBD"/>
    <property type="match status" value="1"/>
</dbReference>
<dbReference type="InterPro" id="IPR055204">
    <property type="entry name" value="HNRNPL_RRM"/>
</dbReference>
<dbReference type="CDD" id="cd12427">
    <property type="entry name" value="RRM4_hnRNPL_like"/>
    <property type="match status" value="1"/>
</dbReference>
<dbReference type="CDD" id="cd12424">
    <property type="entry name" value="RRM3_hnRNPL_like"/>
    <property type="match status" value="1"/>
</dbReference>
<dbReference type="Pfam" id="PF22976">
    <property type="entry name" value="RRM_10"/>
    <property type="match status" value="1"/>
</dbReference>
<dbReference type="Proteomes" id="UP001107558">
    <property type="component" value="Chromosome 4"/>
</dbReference>
<proteinExistence type="predicted"/>
<dbReference type="InterPro" id="IPR035979">
    <property type="entry name" value="RBD_domain_sf"/>
</dbReference>
<dbReference type="Pfam" id="PF13893">
    <property type="entry name" value="RRM_5"/>
    <property type="match status" value="1"/>
</dbReference>
<gene>
    <name evidence="4" type="ORF">PVAND_017007</name>
</gene>
<protein>
    <recommendedName>
        <fullName evidence="3">RRM domain-containing protein</fullName>
    </recommendedName>
</protein>
<keyword evidence="1 2" id="KW-0694">RNA-binding</keyword>
<sequence length="346" mass="37778">MTQNISWDYTLGESVNAAKDLVNGRTPLLQDPLFGSRPTPYKPPLLGAAAPGYPFVPTPEYPATNGTVVQVPTAPATPTIAAEPWKAAPAAPQTLMKEPPLAANRTATAQFPAQNQQQAAVMMVYGLDTQTSNTDKLFNLVCLYGNVARIKFLKTKEGTAMVQMGEPVAVERCVQHLNNIPIGNSGKLQIAFSKQSFLSEVTNPFSLPDNSPSFKEYTGSKNNRFLSLAQACKNRIQPPSKILHFFNTPPGLSEEQLLELFTKRDVVPSAIRMFPLKTERSSSGLIEFPSIAQAVLAIMKCNHTAIESKGTKFPFIMKLCFSSSKNLNANYNNENEKINGDKPESV</sequence>
<dbReference type="AlphaFoldDB" id="A0A9J6BI41"/>
<dbReference type="GO" id="GO:0003723">
    <property type="term" value="F:RNA binding"/>
    <property type="evidence" value="ECO:0007669"/>
    <property type="project" value="UniProtKB-UniRule"/>
</dbReference>
<dbReference type="SMART" id="SM00360">
    <property type="entry name" value="RRM"/>
    <property type="match status" value="2"/>
</dbReference>
<name>A0A9J6BI41_POLVA</name>
<dbReference type="InterPro" id="IPR000504">
    <property type="entry name" value="RRM_dom"/>
</dbReference>
<comment type="caution">
    <text evidence="4">The sequence shown here is derived from an EMBL/GenBank/DDBJ whole genome shotgun (WGS) entry which is preliminary data.</text>
</comment>
<reference evidence="4" key="1">
    <citation type="submission" date="2021-03" db="EMBL/GenBank/DDBJ databases">
        <title>Chromosome level genome of the anhydrobiotic midge Polypedilum vanderplanki.</title>
        <authorList>
            <person name="Yoshida Y."/>
            <person name="Kikawada T."/>
            <person name="Gusev O."/>
        </authorList>
    </citation>
    <scope>NUCLEOTIDE SEQUENCE</scope>
    <source>
        <strain evidence="4">NIAS01</strain>
        <tissue evidence="4">Whole body or cell culture</tissue>
    </source>
</reference>
<evidence type="ECO:0000256" key="2">
    <source>
        <dbReference type="PROSITE-ProRule" id="PRU00176"/>
    </source>
</evidence>
<evidence type="ECO:0000259" key="3">
    <source>
        <dbReference type="PROSITE" id="PS50102"/>
    </source>
</evidence>
<dbReference type="Gene3D" id="3.30.70.330">
    <property type="match status" value="2"/>
</dbReference>
<dbReference type="PROSITE" id="PS50102">
    <property type="entry name" value="RRM"/>
    <property type="match status" value="1"/>
</dbReference>
<accession>A0A9J6BI41</accession>
<evidence type="ECO:0000313" key="4">
    <source>
        <dbReference type="EMBL" id="KAG5669110.1"/>
    </source>
</evidence>
<dbReference type="InterPro" id="IPR012677">
    <property type="entry name" value="Nucleotide-bd_a/b_plait_sf"/>
</dbReference>
<feature type="domain" description="RRM" evidence="3">
    <location>
        <begin position="120"/>
        <end position="195"/>
    </location>
</feature>
<dbReference type="PANTHER" id="PTHR15592">
    <property type="entry name" value="MATRIN 3/NUCLEAR PROTEIN 220-RELATED"/>
    <property type="match status" value="1"/>
</dbReference>
<dbReference type="OrthoDB" id="302770at2759"/>
<keyword evidence="5" id="KW-1185">Reference proteome</keyword>
<organism evidence="4 5">
    <name type="scientific">Polypedilum vanderplanki</name>
    <name type="common">Sleeping chironomid midge</name>
    <dbReference type="NCBI Taxonomy" id="319348"/>
    <lineage>
        <taxon>Eukaryota</taxon>
        <taxon>Metazoa</taxon>
        <taxon>Ecdysozoa</taxon>
        <taxon>Arthropoda</taxon>
        <taxon>Hexapoda</taxon>
        <taxon>Insecta</taxon>
        <taxon>Pterygota</taxon>
        <taxon>Neoptera</taxon>
        <taxon>Endopterygota</taxon>
        <taxon>Diptera</taxon>
        <taxon>Nematocera</taxon>
        <taxon>Chironomoidea</taxon>
        <taxon>Chironomidae</taxon>
        <taxon>Chironominae</taxon>
        <taxon>Polypedilum</taxon>
        <taxon>Polypedilum</taxon>
    </lineage>
</organism>
<evidence type="ECO:0000313" key="5">
    <source>
        <dbReference type="Proteomes" id="UP001107558"/>
    </source>
</evidence>